<evidence type="ECO:0008006" key="3">
    <source>
        <dbReference type="Google" id="ProtNLM"/>
    </source>
</evidence>
<sequence length="52" mass="5632">MAQKKRKSQSLLNGALVLSVSTLLVKIIGVIYKIPISNMMGAVGRGYFDSAY</sequence>
<proteinExistence type="predicted"/>
<organism evidence="2">
    <name type="scientific">human gut metagenome</name>
    <dbReference type="NCBI Taxonomy" id="408170"/>
    <lineage>
        <taxon>unclassified sequences</taxon>
        <taxon>metagenomes</taxon>
        <taxon>organismal metagenomes</taxon>
    </lineage>
</organism>
<comment type="caution">
    <text evidence="2">The sequence shown here is derived from an EMBL/GenBank/DDBJ whole genome shotgun (WGS) entry which is preliminary data.</text>
</comment>
<keyword evidence="1" id="KW-1133">Transmembrane helix</keyword>
<keyword evidence="1" id="KW-0812">Transmembrane</keyword>
<gene>
    <name evidence="2" type="ORF">OBE_05858</name>
</gene>
<dbReference type="AlphaFoldDB" id="K1U5B4"/>
<feature type="transmembrane region" description="Helical" evidence="1">
    <location>
        <begin position="12"/>
        <end position="32"/>
    </location>
</feature>
<protein>
    <recommendedName>
        <fullName evidence="3">Polysaccharide biosynthesis protein</fullName>
    </recommendedName>
</protein>
<keyword evidence="1" id="KW-0472">Membrane</keyword>
<accession>K1U5B4</accession>
<dbReference type="EMBL" id="AJWZ01004030">
    <property type="protein sequence ID" value="EKC66591.1"/>
    <property type="molecule type" value="Genomic_DNA"/>
</dbReference>
<evidence type="ECO:0000313" key="2">
    <source>
        <dbReference type="EMBL" id="EKC66591.1"/>
    </source>
</evidence>
<evidence type="ECO:0000256" key="1">
    <source>
        <dbReference type="SAM" id="Phobius"/>
    </source>
</evidence>
<reference evidence="2" key="1">
    <citation type="journal article" date="2013" name="Environ. Microbiol.">
        <title>Microbiota from the distal guts of lean and obese adolescents exhibit partial functional redundancy besides clear differences in community structure.</title>
        <authorList>
            <person name="Ferrer M."/>
            <person name="Ruiz A."/>
            <person name="Lanza F."/>
            <person name="Haange S.B."/>
            <person name="Oberbach A."/>
            <person name="Till H."/>
            <person name="Bargiela R."/>
            <person name="Campoy C."/>
            <person name="Segura M.T."/>
            <person name="Richter M."/>
            <person name="von Bergen M."/>
            <person name="Seifert J."/>
            <person name="Suarez A."/>
        </authorList>
    </citation>
    <scope>NUCLEOTIDE SEQUENCE</scope>
</reference>
<feature type="non-terminal residue" evidence="2">
    <location>
        <position position="52"/>
    </location>
</feature>
<name>K1U5B4_9ZZZZ</name>